<evidence type="ECO:0008006" key="3">
    <source>
        <dbReference type="Google" id="ProtNLM"/>
    </source>
</evidence>
<reference evidence="1 2" key="1">
    <citation type="submission" date="2016-05" db="EMBL/GenBank/DDBJ databases">
        <authorList>
            <person name="Lavstsen T."/>
            <person name="Jespersen J.S."/>
        </authorList>
    </citation>
    <scope>NUCLEOTIDE SEQUENCE [LARGE SCALE GENOMIC DNA]</scope>
    <source>
        <strain evidence="1 2">B7-9</strain>
    </source>
</reference>
<comment type="caution">
    <text evidence="1">The sequence shown here is derived from an EMBL/GenBank/DDBJ whole genome shotgun (WGS) entry which is preliminary data.</text>
</comment>
<sequence>MISMLFFGAIALLLISAAMAPITALGWWAGWFGEEAVPVRLNKTPQVAPERTTQSAPHYLVYLSGIGAITADSVPDEEIKWLAEFERRLTDSFLVRDVFPYNVVGAGLTNERFFSRMWKYIEQLRFKNPSVALGNLINLRNVLQVAVSADPRYGPIYNLGIANAIVESLQRHGYQLSSGIPVTLIGWSGGGQISLGATAFLNGMLRAPIRVISIGGVMADDPGLVSVTHLYHFYGSNDPIQAMGGKLYAGRWPVFKQSVWNRAMTQGKITFTELGPFSHNGKDNYFSWEVRTPEGKTYAETTMDAILDALGSEGLLGHKRVQR</sequence>
<dbReference type="EMBL" id="LYXE01000121">
    <property type="protein sequence ID" value="PDV97845.1"/>
    <property type="molecule type" value="Genomic_DNA"/>
</dbReference>
<protein>
    <recommendedName>
        <fullName evidence="3">Alpha/beta hydrolase</fullName>
    </recommendedName>
</protein>
<dbReference type="OrthoDB" id="5141003at2"/>
<dbReference type="Proteomes" id="UP000220922">
    <property type="component" value="Unassembled WGS sequence"/>
</dbReference>
<evidence type="ECO:0000313" key="2">
    <source>
        <dbReference type="Proteomes" id="UP000220922"/>
    </source>
</evidence>
<proteinExistence type="predicted"/>
<keyword evidence="2" id="KW-1185">Reference proteome</keyword>
<organism evidence="1 2">
    <name type="scientific">Candidatus Chloroploca asiatica</name>
    <dbReference type="NCBI Taxonomy" id="1506545"/>
    <lineage>
        <taxon>Bacteria</taxon>
        <taxon>Bacillati</taxon>
        <taxon>Chloroflexota</taxon>
        <taxon>Chloroflexia</taxon>
        <taxon>Chloroflexales</taxon>
        <taxon>Chloroflexineae</taxon>
        <taxon>Oscillochloridaceae</taxon>
        <taxon>Candidatus Chloroploca</taxon>
    </lineage>
</organism>
<dbReference type="InterPro" id="IPR029058">
    <property type="entry name" value="AB_hydrolase_fold"/>
</dbReference>
<dbReference type="SUPFAM" id="SSF53474">
    <property type="entry name" value="alpha/beta-Hydrolases"/>
    <property type="match status" value="1"/>
</dbReference>
<evidence type="ECO:0000313" key="1">
    <source>
        <dbReference type="EMBL" id="PDV97845.1"/>
    </source>
</evidence>
<dbReference type="AlphaFoldDB" id="A0A2H3KVD3"/>
<dbReference type="RefSeq" id="WP_097654045.1">
    <property type="nucleotide sequence ID" value="NZ_LYXE01000121.1"/>
</dbReference>
<gene>
    <name evidence="1" type="ORF">A9Q02_17160</name>
</gene>
<name>A0A2H3KVD3_9CHLR</name>
<accession>A0A2H3KVD3</accession>